<comment type="caution">
    <text evidence="1">The sequence shown here is derived from an EMBL/GenBank/DDBJ whole genome shotgun (WGS) entry which is preliminary data.</text>
</comment>
<keyword evidence="2" id="KW-1185">Reference proteome</keyword>
<evidence type="ECO:0000313" key="2">
    <source>
        <dbReference type="Proteomes" id="UP000887013"/>
    </source>
</evidence>
<dbReference type="Gene3D" id="3.30.420.10">
    <property type="entry name" value="Ribonuclease H-like superfamily/Ribonuclease H"/>
    <property type="match status" value="1"/>
</dbReference>
<dbReference type="GO" id="GO:0003676">
    <property type="term" value="F:nucleic acid binding"/>
    <property type="evidence" value="ECO:0007669"/>
    <property type="project" value="InterPro"/>
</dbReference>
<dbReference type="InterPro" id="IPR036397">
    <property type="entry name" value="RNaseH_sf"/>
</dbReference>
<protein>
    <submittedName>
        <fullName evidence="1">Uncharacterized protein</fullName>
    </submittedName>
</protein>
<organism evidence="1 2">
    <name type="scientific">Nephila pilipes</name>
    <name type="common">Giant wood spider</name>
    <name type="synonym">Nephila maculata</name>
    <dbReference type="NCBI Taxonomy" id="299642"/>
    <lineage>
        <taxon>Eukaryota</taxon>
        <taxon>Metazoa</taxon>
        <taxon>Ecdysozoa</taxon>
        <taxon>Arthropoda</taxon>
        <taxon>Chelicerata</taxon>
        <taxon>Arachnida</taxon>
        <taxon>Araneae</taxon>
        <taxon>Araneomorphae</taxon>
        <taxon>Entelegynae</taxon>
        <taxon>Araneoidea</taxon>
        <taxon>Nephilidae</taxon>
        <taxon>Nephila</taxon>
    </lineage>
</organism>
<dbReference type="OrthoDB" id="8195099at2759"/>
<name>A0A8X6NGM2_NEPPI</name>
<evidence type="ECO:0000313" key="1">
    <source>
        <dbReference type="EMBL" id="GFT13385.1"/>
    </source>
</evidence>
<dbReference type="EMBL" id="BMAW01057861">
    <property type="protein sequence ID" value="GFT13385.1"/>
    <property type="molecule type" value="Genomic_DNA"/>
</dbReference>
<gene>
    <name evidence="1" type="ORF">NPIL_256851</name>
</gene>
<reference evidence="1" key="1">
    <citation type="submission" date="2020-08" db="EMBL/GenBank/DDBJ databases">
        <title>Multicomponent nature underlies the extraordinary mechanical properties of spider dragline silk.</title>
        <authorList>
            <person name="Kono N."/>
            <person name="Nakamura H."/>
            <person name="Mori M."/>
            <person name="Yoshida Y."/>
            <person name="Ohtoshi R."/>
            <person name="Malay A.D."/>
            <person name="Moran D.A.P."/>
            <person name="Tomita M."/>
            <person name="Numata K."/>
            <person name="Arakawa K."/>
        </authorList>
    </citation>
    <scope>NUCLEOTIDE SEQUENCE</scope>
</reference>
<dbReference type="AlphaFoldDB" id="A0A8X6NGM2"/>
<sequence>MDKQKRFEFCADMQLCFENDDFADRPVFTDEATFYISGRVNMQNVHFWGPDNLKFTEQHVRDSPELQESIEKFILQLHGVSPHWPVYVATLVSEITSMNIYLTDGLDEPRIAKSHLPNIHPEVLA</sequence>
<proteinExistence type="predicted"/>
<dbReference type="Proteomes" id="UP000887013">
    <property type="component" value="Unassembled WGS sequence"/>
</dbReference>
<accession>A0A8X6NGM2</accession>